<dbReference type="Gene3D" id="3.40.50.300">
    <property type="entry name" value="P-loop containing nucleotide triphosphate hydrolases"/>
    <property type="match status" value="1"/>
</dbReference>
<dbReference type="EMBL" id="CP008884">
    <property type="protein sequence ID" value="AIF46129.1"/>
    <property type="molecule type" value="Genomic_DNA"/>
</dbReference>
<dbReference type="AlphaFoldDB" id="A0A075JW81"/>
<keyword evidence="3" id="KW-1185">Reference proteome</keyword>
<dbReference type="Proteomes" id="UP000027987">
    <property type="component" value="Chromosome"/>
</dbReference>
<reference evidence="2 3" key="1">
    <citation type="submission" date="2014-07" db="EMBL/GenBank/DDBJ databases">
        <title>Complete Genome Sequence of Dyella japonica Strain A8 Isolated from Malaysian Tropical Soil.</title>
        <authorList>
            <person name="Hui R.K.H."/>
            <person name="Chen J.-W."/>
            <person name="Chan K.-G."/>
            <person name="Leung F.C.C."/>
        </authorList>
    </citation>
    <scope>NUCLEOTIDE SEQUENCE [LARGE SCALE GENOMIC DNA]</scope>
    <source>
        <strain evidence="2 3">A8</strain>
    </source>
</reference>
<accession>A0A075JW81</accession>
<organism evidence="2 3">
    <name type="scientific">Dyella japonica A8</name>
    <dbReference type="NCBI Taxonomy" id="1217721"/>
    <lineage>
        <taxon>Bacteria</taxon>
        <taxon>Pseudomonadati</taxon>
        <taxon>Pseudomonadota</taxon>
        <taxon>Gammaproteobacteria</taxon>
        <taxon>Lysobacterales</taxon>
        <taxon>Rhodanobacteraceae</taxon>
        <taxon>Dyella</taxon>
    </lineage>
</organism>
<name>A0A075JW81_9GAMM</name>
<gene>
    <name evidence="2" type="ORF">HY57_02105</name>
</gene>
<evidence type="ECO:0000313" key="2">
    <source>
        <dbReference type="EMBL" id="AIF46129.1"/>
    </source>
</evidence>
<feature type="region of interest" description="Disordered" evidence="1">
    <location>
        <begin position="313"/>
        <end position="350"/>
    </location>
</feature>
<proteinExistence type="predicted"/>
<protein>
    <recommendedName>
        <fullName evidence="4">AAA+ ATPase domain-containing protein</fullName>
    </recommendedName>
</protein>
<dbReference type="PATRIC" id="fig|1217721.7.peg.446"/>
<sequence>MQRISRVTHGVIRHRLLEEARSMFLPMSLDAGDGLVILLLGPTQCGKSILFHEVVHALKAAFLDNRPGAIPIAALQIETVGDGRAKPKWLGLELLKELRHPIYEHIGDLDEHDHYFPSKGRDEGTMRVALKAALNGRYTRRVCLDEVHLLTRTKDPELRAAILESVKCTCAIDRTLIASGGYEIAYKGLFDSSHFSGRVVTIDFGNYESSRKEDVCDWVRILKTYGQHLKLTPETLLFDEFESLMVMTNGVVGLLDKMLWRAQITAASKNSPIDRAILFSCAPPANEQASIAKDIQKGKAAIALATGLTKRAETGDNKEVTKVNAGQGLKPFERRPDRNSAMEISIHDDD</sequence>
<evidence type="ECO:0008006" key="4">
    <source>
        <dbReference type="Google" id="ProtNLM"/>
    </source>
</evidence>
<evidence type="ECO:0000256" key="1">
    <source>
        <dbReference type="SAM" id="MobiDB-lite"/>
    </source>
</evidence>
<dbReference type="SUPFAM" id="SSF52540">
    <property type="entry name" value="P-loop containing nucleoside triphosphate hydrolases"/>
    <property type="match status" value="1"/>
</dbReference>
<evidence type="ECO:0000313" key="3">
    <source>
        <dbReference type="Proteomes" id="UP000027987"/>
    </source>
</evidence>
<dbReference type="KEGG" id="dja:HY57_02105"/>
<feature type="compositionally biased region" description="Basic and acidic residues" evidence="1">
    <location>
        <begin position="331"/>
        <end position="350"/>
    </location>
</feature>
<dbReference type="InterPro" id="IPR027417">
    <property type="entry name" value="P-loop_NTPase"/>
</dbReference>
<dbReference type="HOGENOM" id="CLU_791638_0_0_6"/>